<dbReference type="PRINTS" id="PR00081">
    <property type="entry name" value="GDHRDH"/>
</dbReference>
<dbReference type="Pfam" id="PF13561">
    <property type="entry name" value="adh_short_C2"/>
    <property type="match status" value="1"/>
</dbReference>
<dbReference type="OrthoDB" id="9814396at2"/>
<evidence type="ECO:0000313" key="3">
    <source>
        <dbReference type="EMBL" id="VVO44638.1"/>
    </source>
</evidence>
<dbReference type="GO" id="GO:0047001">
    <property type="term" value="F:2-dehydro-3-deoxy-D-gluconate 5-dehydrogenase activity"/>
    <property type="evidence" value="ECO:0007669"/>
    <property type="project" value="UniProtKB-EC"/>
</dbReference>
<evidence type="ECO:0000256" key="1">
    <source>
        <dbReference type="ARBA" id="ARBA00006484"/>
    </source>
</evidence>
<comment type="similarity">
    <text evidence="1">Belongs to the short-chain dehydrogenases/reductases (SDR) family.</text>
</comment>
<dbReference type="PANTHER" id="PTHR43669:SF3">
    <property type="entry name" value="ALCOHOL DEHYDROGENASE, PUTATIVE (AFU_ORTHOLOGUE AFUA_3G03445)-RELATED"/>
    <property type="match status" value="1"/>
</dbReference>
<dbReference type="SUPFAM" id="SSF51735">
    <property type="entry name" value="NAD(P)-binding Rossmann-fold domains"/>
    <property type="match status" value="1"/>
</dbReference>
<evidence type="ECO:0000313" key="4">
    <source>
        <dbReference type="Proteomes" id="UP000409037"/>
    </source>
</evidence>
<dbReference type="EC" id="1.1.1.127" evidence="3"/>
<name>A0A5E7FYW3_PSEFL</name>
<dbReference type="InterPro" id="IPR036291">
    <property type="entry name" value="NAD(P)-bd_dom_sf"/>
</dbReference>
<keyword evidence="2 3" id="KW-0560">Oxidoreductase</keyword>
<dbReference type="Proteomes" id="UP000409037">
    <property type="component" value="Unassembled WGS sequence"/>
</dbReference>
<sequence>MMPRPTALVTGARGGIGRAIAVGLAQAGFDLAVADLQVDEALVETVRLAADLGANAVALAGDISAIEQHETLLDAAQAAIGSLSCLVNNAGVSVLSRGDLLEVSPQSFDRCHQVNTRGTFFLTQAFARRLRRQVPCEQHRCIITITSSNVHAISTLRGEYGISKAGLSMASRLFAVRLADEGIGVYEVQPGLIATEMTAPSKARYDTEIERGLTAIKRWGQPEDVARVVTTMATGGLPYTVGQAVPVDGGLLIPKF</sequence>
<dbReference type="AlphaFoldDB" id="A0A5E7FYW3"/>
<dbReference type="EMBL" id="CABVHU010000030">
    <property type="protein sequence ID" value="VVO44638.1"/>
    <property type="molecule type" value="Genomic_DNA"/>
</dbReference>
<dbReference type="PANTHER" id="PTHR43669">
    <property type="entry name" value="5-KETO-D-GLUCONATE 5-REDUCTASE"/>
    <property type="match status" value="1"/>
</dbReference>
<dbReference type="Gene3D" id="3.40.50.720">
    <property type="entry name" value="NAD(P)-binding Rossmann-like Domain"/>
    <property type="match status" value="1"/>
</dbReference>
<accession>A0A5E7FYW3</accession>
<protein>
    <submittedName>
        <fullName evidence="3">2-dehydro-3-deoxy-D-gluconate 5-dehydrogenase</fullName>
        <ecNumber evidence="3">1.1.1.127</ecNumber>
    </submittedName>
</protein>
<organism evidence="3 4">
    <name type="scientific">Pseudomonas fluorescens</name>
    <dbReference type="NCBI Taxonomy" id="294"/>
    <lineage>
        <taxon>Bacteria</taxon>
        <taxon>Pseudomonadati</taxon>
        <taxon>Pseudomonadota</taxon>
        <taxon>Gammaproteobacteria</taxon>
        <taxon>Pseudomonadales</taxon>
        <taxon>Pseudomonadaceae</taxon>
        <taxon>Pseudomonas</taxon>
    </lineage>
</organism>
<proteinExistence type="inferred from homology"/>
<dbReference type="NCBIfam" id="NF009386">
    <property type="entry name" value="PRK12745.1"/>
    <property type="match status" value="1"/>
</dbReference>
<reference evidence="3 4" key="1">
    <citation type="submission" date="2019-09" db="EMBL/GenBank/DDBJ databases">
        <authorList>
            <person name="Chandra G."/>
            <person name="Truman W A."/>
        </authorList>
    </citation>
    <scope>NUCLEOTIDE SEQUENCE [LARGE SCALE GENOMIC DNA]</scope>
    <source>
        <strain evidence="3">PS833</strain>
    </source>
</reference>
<evidence type="ECO:0000256" key="2">
    <source>
        <dbReference type="ARBA" id="ARBA00023002"/>
    </source>
</evidence>
<gene>
    <name evidence="3" type="primary">kduD</name>
    <name evidence="3" type="ORF">PS833_06452</name>
</gene>
<dbReference type="InterPro" id="IPR002347">
    <property type="entry name" value="SDR_fam"/>
</dbReference>
<dbReference type="RefSeq" id="WP_150801425.1">
    <property type="nucleotide sequence ID" value="NZ_CABVHU010000030.1"/>
</dbReference>